<reference evidence="4" key="3">
    <citation type="submission" date="2025-09" db="UniProtKB">
        <authorList>
            <consortium name="Ensembl"/>
        </authorList>
    </citation>
    <scope>IDENTIFICATION</scope>
    <source>
        <strain evidence="4">Hd-rR</strain>
    </source>
</reference>
<dbReference type="Bgee" id="ENSORLG00000025031">
    <property type="expression patterns" value="Expressed in pharyngeal gill and 15 other cell types or tissues"/>
</dbReference>
<proteinExistence type="predicted"/>
<dbReference type="InterPro" id="IPR036179">
    <property type="entry name" value="Ig-like_dom_sf"/>
</dbReference>
<keyword evidence="5" id="KW-1185">Reference proteome</keyword>
<organism evidence="4 5">
    <name type="scientific">Oryzias latipes</name>
    <name type="common">Japanese rice fish</name>
    <name type="synonym">Japanese killifish</name>
    <dbReference type="NCBI Taxonomy" id="8090"/>
    <lineage>
        <taxon>Eukaryota</taxon>
        <taxon>Metazoa</taxon>
        <taxon>Chordata</taxon>
        <taxon>Craniata</taxon>
        <taxon>Vertebrata</taxon>
        <taxon>Euteleostomi</taxon>
        <taxon>Actinopterygii</taxon>
        <taxon>Neopterygii</taxon>
        <taxon>Teleostei</taxon>
        <taxon>Neoteleostei</taxon>
        <taxon>Acanthomorphata</taxon>
        <taxon>Ovalentaria</taxon>
        <taxon>Atherinomorphae</taxon>
        <taxon>Beloniformes</taxon>
        <taxon>Adrianichthyidae</taxon>
        <taxon>Oryziinae</taxon>
        <taxon>Oryzias</taxon>
    </lineage>
</organism>
<feature type="domain" description="Immunoglobulin V-set" evidence="3">
    <location>
        <begin position="57"/>
        <end position="115"/>
    </location>
</feature>
<dbReference type="Pfam" id="PF07686">
    <property type="entry name" value="V-set"/>
    <property type="match status" value="1"/>
</dbReference>
<dbReference type="InterPro" id="IPR013783">
    <property type="entry name" value="Ig-like_fold"/>
</dbReference>
<evidence type="ECO:0000259" key="3">
    <source>
        <dbReference type="Pfam" id="PF07686"/>
    </source>
</evidence>
<name>A0A3B3HNP4_ORYLA</name>
<evidence type="ECO:0000313" key="4">
    <source>
        <dbReference type="Ensembl" id="ENSORLP00000033405.1"/>
    </source>
</evidence>
<dbReference type="Proteomes" id="UP000001038">
    <property type="component" value="Chromosome 18"/>
</dbReference>
<feature type="chain" id="PRO_5017304560" description="Immunoglobulin V-set domain-containing protein" evidence="2">
    <location>
        <begin position="22"/>
        <end position="142"/>
    </location>
</feature>
<keyword evidence="1" id="KW-0393">Immunoglobulin domain</keyword>
<keyword evidence="2" id="KW-0732">Signal</keyword>
<dbReference type="SUPFAM" id="SSF48726">
    <property type="entry name" value="Immunoglobulin"/>
    <property type="match status" value="1"/>
</dbReference>
<feature type="signal peptide" evidence="2">
    <location>
        <begin position="1"/>
        <end position="21"/>
    </location>
</feature>
<accession>A0A3B3HNP4</accession>
<dbReference type="Ensembl" id="ENSORLT00000045214.1">
    <property type="protein sequence ID" value="ENSORLP00000033405.1"/>
    <property type="gene ID" value="ENSORLG00000025031.1"/>
</dbReference>
<evidence type="ECO:0000256" key="1">
    <source>
        <dbReference type="ARBA" id="ARBA00023319"/>
    </source>
</evidence>
<protein>
    <recommendedName>
        <fullName evidence="3">Immunoglobulin V-set domain-containing protein</fullName>
    </recommendedName>
</protein>
<dbReference type="Gene3D" id="2.60.40.10">
    <property type="entry name" value="Immunoglobulins"/>
    <property type="match status" value="1"/>
</dbReference>
<reference evidence="4" key="2">
    <citation type="submission" date="2025-08" db="UniProtKB">
        <authorList>
            <consortium name="Ensembl"/>
        </authorList>
    </citation>
    <scope>IDENTIFICATION</scope>
    <source>
        <strain evidence="4">Hd-rR</strain>
    </source>
</reference>
<dbReference type="AlphaFoldDB" id="A0A3B3HNP4"/>
<dbReference type="PROSITE" id="PS00290">
    <property type="entry name" value="IG_MHC"/>
    <property type="match status" value="1"/>
</dbReference>
<reference evidence="4 5" key="1">
    <citation type="journal article" date="2007" name="Nature">
        <title>The medaka draft genome and insights into vertebrate genome evolution.</title>
        <authorList>
            <person name="Kasahara M."/>
            <person name="Naruse K."/>
            <person name="Sasaki S."/>
            <person name="Nakatani Y."/>
            <person name="Qu W."/>
            <person name="Ahsan B."/>
            <person name="Yamada T."/>
            <person name="Nagayasu Y."/>
            <person name="Doi K."/>
            <person name="Kasai Y."/>
            <person name="Jindo T."/>
            <person name="Kobayashi D."/>
            <person name="Shimada A."/>
            <person name="Toyoda A."/>
            <person name="Kuroki Y."/>
            <person name="Fujiyama A."/>
            <person name="Sasaki T."/>
            <person name="Shimizu A."/>
            <person name="Asakawa S."/>
            <person name="Shimizu N."/>
            <person name="Hashimoto S."/>
            <person name="Yang J."/>
            <person name="Lee Y."/>
            <person name="Matsushima K."/>
            <person name="Sugano S."/>
            <person name="Sakaizumi M."/>
            <person name="Narita T."/>
            <person name="Ohishi K."/>
            <person name="Haga S."/>
            <person name="Ohta F."/>
            <person name="Nomoto H."/>
            <person name="Nogata K."/>
            <person name="Morishita T."/>
            <person name="Endo T."/>
            <person name="Shin-I T."/>
            <person name="Takeda H."/>
            <person name="Morishita S."/>
            <person name="Kohara Y."/>
        </authorList>
    </citation>
    <scope>NUCLEOTIDE SEQUENCE [LARGE SCALE GENOMIC DNA]</scope>
    <source>
        <strain evidence="4 5">Hd-rR</strain>
    </source>
</reference>
<dbReference type="GeneTree" id="ENSGT00940000177262"/>
<dbReference type="InterPro" id="IPR013106">
    <property type="entry name" value="Ig_V-set"/>
</dbReference>
<dbReference type="InterPro" id="IPR003006">
    <property type="entry name" value="Ig/MHC_CS"/>
</dbReference>
<evidence type="ECO:0000313" key="5">
    <source>
        <dbReference type="Proteomes" id="UP000001038"/>
    </source>
</evidence>
<sequence>RMLRCLFILTLLFLGGAPLLAVLRICRDMPIRICLTAFIFEILTGNEEEHGRPSPYDPHESFRNRVFLNDSQMKDGNLSVVLKNVTMNDTGTYQCNVTHENKDPLKLISTVHLSVVPSGEQRESLCSCLMGLFRHTFGLSED</sequence>
<evidence type="ECO:0000256" key="2">
    <source>
        <dbReference type="SAM" id="SignalP"/>
    </source>
</evidence>